<accession>A0A0F9L8X8</accession>
<protein>
    <submittedName>
        <fullName evidence="1">Uncharacterized protein</fullName>
    </submittedName>
</protein>
<gene>
    <name evidence="1" type="ORF">LCGC14_1304830</name>
</gene>
<dbReference type="EMBL" id="LAZR01007650">
    <property type="protein sequence ID" value="KKM83886.1"/>
    <property type="molecule type" value="Genomic_DNA"/>
</dbReference>
<sequence>MNEDAIYSSFGDISDIAAVCKKFDNPAVAARLWSKNSPGREEEAFQAIMETMKAELVRCAVPDFSGSDSIFQCGGGSKFLNTLCANTKKSYTLTVYYSAPYEIILTKYTGTANKPPERSYCDVIRGWKSGYDLGRAYCEN</sequence>
<reference evidence="1" key="1">
    <citation type="journal article" date="2015" name="Nature">
        <title>Complex archaea that bridge the gap between prokaryotes and eukaryotes.</title>
        <authorList>
            <person name="Spang A."/>
            <person name="Saw J.H."/>
            <person name="Jorgensen S.L."/>
            <person name="Zaremba-Niedzwiedzka K."/>
            <person name="Martijn J."/>
            <person name="Lind A.E."/>
            <person name="van Eijk R."/>
            <person name="Schleper C."/>
            <person name="Guy L."/>
            <person name="Ettema T.J."/>
        </authorList>
    </citation>
    <scope>NUCLEOTIDE SEQUENCE</scope>
</reference>
<proteinExistence type="predicted"/>
<organism evidence="1">
    <name type="scientific">marine sediment metagenome</name>
    <dbReference type="NCBI Taxonomy" id="412755"/>
    <lineage>
        <taxon>unclassified sequences</taxon>
        <taxon>metagenomes</taxon>
        <taxon>ecological metagenomes</taxon>
    </lineage>
</organism>
<evidence type="ECO:0000313" key="1">
    <source>
        <dbReference type="EMBL" id="KKM83886.1"/>
    </source>
</evidence>
<dbReference type="AlphaFoldDB" id="A0A0F9L8X8"/>
<name>A0A0F9L8X8_9ZZZZ</name>
<comment type="caution">
    <text evidence="1">The sequence shown here is derived from an EMBL/GenBank/DDBJ whole genome shotgun (WGS) entry which is preliminary data.</text>
</comment>
<feature type="non-terminal residue" evidence="1">
    <location>
        <position position="140"/>
    </location>
</feature>